<keyword evidence="2" id="KW-1185">Reference proteome</keyword>
<dbReference type="AlphaFoldDB" id="A0A3M7PCT0"/>
<accession>A0A3M7PCT0</accession>
<evidence type="ECO:0000313" key="1">
    <source>
        <dbReference type="EMBL" id="RMZ96905.1"/>
    </source>
</evidence>
<feature type="non-terminal residue" evidence="1">
    <location>
        <position position="68"/>
    </location>
</feature>
<comment type="caution">
    <text evidence="1">The sequence shown here is derived from an EMBL/GenBank/DDBJ whole genome shotgun (WGS) entry which is preliminary data.</text>
</comment>
<sequence>MLEKYSGSNKIVTLLGRPARPRPFCRPGAAGQRPLNGVGAACLVGQVVRPYRPSCSALSAKLFGLIGQ</sequence>
<dbReference type="EMBL" id="REGN01011790">
    <property type="protein sequence ID" value="RMZ96905.1"/>
    <property type="molecule type" value="Genomic_DNA"/>
</dbReference>
<evidence type="ECO:0000313" key="2">
    <source>
        <dbReference type="Proteomes" id="UP000276133"/>
    </source>
</evidence>
<protein>
    <submittedName>
        <fullName evidence="1">Uncharacterized protein</fullName>
    </submittedName>
</protein>
<reference evidence="1 2" key="1">
    <citation type="journal article" date="2018" name="Sci. Rep.">
        <title>Genomic signatures of local adaptation to the degree of environmental predictability in rotifers.</title>
        <authorList>
            <person name="Franch-Gras L."/>
            <person name="Hahn C."/>
            <person name="Garcia-Roger E.M."/>
            <person name="Carmona M.J."/>
            <person name="Serra M."/>
            <person name="Gomez A."/>
        </authorList>
    </citation>
    <scope>NUCLEOTIDE SEQUENCE [LARGE SCALE GENOMIC DNA]</scope>
    <source>
        <strain evidence="1">HYR1</strain>
    </source>
</reference>
<gene>
    <name evidence="1" type="ORF">BpHYR1_053729</name>
</gene>
<dbReference type="Proteomes" id="UP000276133">
    <property type="component" value="Unassembled WGS sequence"/>
</dbReference>
<organism evidence="1 2">
    <name type="scientific">Brachionus plicatilis</name>
    <name type="common">Marine rotifer</name>
    <name type="synonym">Brachionus muelleri</name>
    <dbReference type="NCBI Taxonomy" id="10195"/>
    <lineage>
        <taxon>Eukaryota</taxon>
        <taxon>Metazoa</taxon>
        <taxon>Spiralia</taxon>
        <taxon>Gnathifera</taxon>
        <taxon>Rotifera</taxon>
        <taxon>Eurotatoria</taxon>
        <taxon>Monogononta</taxon>
        <taxon>Pseudotrocha</taxon>
        <taxon>Ploima</taxon>
        <taxon>Brachionidae</taxon>
        <taxon>Brachionus</taxon>
    </lineage>
</organism>
<name>A0A3M7PCT0_BRAPC</name>
<proteinExistence type="predicted"/>